<evidence type="ECO:0000313" key="2">
    <source>
        <dbReference type="EMBL" id="OAX79340.1"/>
    </source>
</evidence>
<dbReference type="Gene3D" id="3.30.300.30">
    <property type="match status" value="1"/>
</dbReference>
<sequence length="113" mass="12276">MNNRGSGRGDTAAIDPQITEAAVFALRSPKWGQTVGVVVVLDPDFANTGRGEKPWGIMDMRRALKGKLAAYKIPSEMRVLKDGLPRNAMGKVNKKSLGKLVFADLFDESVSDE</sequence>
<name>A0A1B7NRS2_9EURO</name>
<protein>
    <recommendedName>
        <fullName evidence="1">AMP-binding enzyme C-terminal domain-containing protein</fullName>
    </recommendedName>
</protein>
<dbReference type="PANTHER" id="PTHR43201">
    <property type="entry name" value="ACYL-COA SYNTHETASE"/>
    <property type="match status" value="1"/>
</dbReference>
<dbReference type="AlphaFoldDB" id="A0A1B7NRS2"/>
<dbReference type="PANTHER" id="PTHR43201:SF28">
    <property type="entry name" value="ENZYME, PUTATIVE (AFU_ORTHOLOGUE AFUA_7G01530)-RELATED"/>
    <property type="match status" value="1"/>
</dbReference>
<gene>
    <name evidence="2" type="ORF">ACJ72_06347</name>
</gene>
<dbReference type="GO" id="GO:0006631">
    <property type="term" value="P:fatty acid metabolic process"/>
    <property type="evidence" value="ECO:0007669"/>
    <property type="project" value="TreeGrafter"/>
</dbReference>
<dbReference type="Pfam" id="PF13193">
    <property type="entry name" value="AMP-binding_C"/>
    <property type="match status" value="1"/>
</dbReference>
<comment type="caution">
    <text evidence="2">The sequence shown here is derived from an EMBL/GenBank/DDBJ whole genome shotgun (WGS) entry which is preliminary data.</text>
</comment>
<dbReference type="SUPFAM" id="SSF56801">
    <property type="entry name" value="Acetyl-CoA synthetase-like"/>
    <property type="match status" value="1"/>
</dbReference>
<organism evidence="2 3">
    <name type="scientific">Emergomyces africanus</name>
    <dbReference type="NCBI Taxonomy" id="1955775"/>
    <lineage>
        <taxon>Eukaryota</taxon>
        <taxon>Fungi</taxon>
        <taxon>Dikarya</taxon>
        <taxon>Ascomycota</taxon>
        <taxon>Pezizomycotina</taxon>
        <taxon>Eurotiomycetes</taxon>
        <taxon>Eurotiomycetidae</taxon>
        <taxon>Onygenales</taxon>
        <taxon>Ajellomycetaceae</taxon>
        <taxon>Emergomyces</taxon>
    </lineage>
</organism>
<dbReference type="InterPro" id="IPR025110">
    <property type="entry name" value="AMP-bd_C"/>
</dbReference>
<reference evidence="2 3" key="1">
    <citation type="submission" date="2015-07" db="EMBL/GenBank/DDBJ databases">
        <title>Emmonsia species relationships and genome sequence.</title>
        <authorList>
            <person name="Cuomo C.A."/>
            <person name="Schwartz I.S."/>
            <person name="Kenyon C."/>
            <person name="de Hoog G.S."/>
            <person name="Govender N.P."/>
            <person name="Botha A."/>
            <person name="Moreno L."/>
            <person name="de Vries M."/>
            <person name="Munoz J.F."/>
            <person name="Stielow J.B."/>
        </authorList>
    </citation>
    <scope>NUCLEOTIDE SEQUENCE [LARGE SCALE GENOMIC DNA]</scope>
    <source>
        <strain evidence="2 3">CBS 136260</strain>
    </source>
</reference>
<proteinExistence type="predicted"/>
<evidence type="ECO:0000313" key="3">
    <source>
        <dbReference type="Proteomes" id="UP000091918"/>
    </source>
</evidence>
<dbReference type="GO" id="GO:0031956">
    <property type="term" value="F:medium-chain fatty acid-CoA ligase activity"/>
    <property type="evidence" value="ECO:0007669"/>
    <property type="project" value="TreeGrafter"/>
</dbReference>
<dbReference type="Proteomes" id="UP000091918">
    <property type="component" value="Unassembled WGS sequence"/>
</dbReference>
<feature type="domain" description="AMP-binding enzyme C-terminal" evidence="1">
    <location>
        <begin position="16"/>
        <end position="91"/>
    </location>
</feature>
<dbReference type="OrthoDB" id="2962993at2759"/>
<dbReference type="InterPro" id="IPR045851">
    <property type="entry name" value="AMP-bd_C_sf"/>
</dbReference>
<accession>A0A1B7NRS2</accession>
<evidence type="ECO:0000259" key="1">
    <source>
        <dbReference type="Pfam" id="PF13193"/>
    </source>
</evidence>
<keyword evidence="3" id="KW-1185">Reference proteome</keyword>
<dbReference type="EMBL" id="LGUA01001060">
    <property type="protein sequence ID" value="OAX79340.1"/>
    <property type="molecule type" value="Genomic_DNA"/>
</dbReference>
<dbReference type="STRING" id="1658172.A0A1B7NRS2"/>